<dbReference type="InterPro" id="IPR005618">
    <property type="entry name" value="OMPW"/>
</dbReference>
<dbReference type="EMBL" id="QYBC01000025">
    <property type="protein sequence ID" value="RYB01936.1"/>
    <property type="molecule type" value="Genomic_DNA"/>
</dbReference>
<dbReference type="SUPFAM" id="SSF56925">
    <property type="entry name" value="OMPA-like"/>
    <property type="match status" value="1"/>
</dbReference>
<comment type="similarity">
    <text evidence="1">Belongs to the OmpW/AlkL family.</text>
</comment>
<dbReference type="PANTHER" id="PTHR36920">
    <property type="match status" value="1"/>
</dbReference>
<feature type="signal peptide" evidence="2">
    <location>
        <begin position="1"/>
        <end position="30"/>
    </location>
</feature>
<dbReference type="GO" id="GO:0055085">
    <property type="term" value="P:transmembrane transport"/>
    <property type="evidence" value="ECO:0007669"/>
    <property type="project" value="TreeGrafter"/>
</dbReference>
<sequence length="243" mass="25170">MFMVRRPKAHSRLAVLLLMGSASFDRPAQAADVPAQMAIASDAPAPFRPVFVRLGATGAFFDQGLGGASIAGQPVIGGGLKTGPVVTAAAEAGYFFTRQIAVSISGGWPPKLAEKGTGVLAPFGTLARERVGAITTTAHYHFDYGRLHPYLGGGLAYAVVFHNAPGAIAQPVLRDGVGGAVVGGVDVDLDDRWSLFVDIKDAWVAQRMSGLAAPVPGGPAVLPLKTRLHSDIVLVTGGIGYRF</sequence>
<dbReference type="AlphaFoldDB" id="A0A4Q2R5U4"/>
<accession>A0A4Q2R5U4</accession>
<evidence type="ECO:0000313" key="3">
    <source>
        <dbReference type="EMBL" id="RYB01936.1"/>
    </source>
</evidence>
<comment type="caution">
    <text evidence="3">The sequence shown here is derived from an EMBL/GenBank/DDBJ whole genome shotgun (WGS) entry which is preliminary data.</text>
</comment>
<name>A0A4Q2R5U4_9HYPH</name>
<dbReference type="GO" id="GO:0019867">
    <property type="term" value="C:outer membrane"/>
    <property type="evidence" value="ECO:0007669"/>
    <property type="project" value="InterPro"/>
</dbReference>
<dbReference type="OrthoDB" id="9807574at2"/>
<gene>
    <name evidence="3" type="ORF">D3272_23195</name>
</gene>
<evidence type="ECO:0000313" key="4">
    <source>
        <dbReference type="Proteomes" id="UP000289411"/>
    </source>
</evidence>
<keyword evidence="2" id="KW-0732">Signal</keyword>
<dbReference type="PANTHER" id="PTHR36920:SF1">
    <property type="entry name" value="OUTER MEMBRANE PROTEIN W"/>
    <property type="match status" value="1"/>
</dbReference>
<dbReference type="Gene3D" id="2.40.160.20">
    <property type="match status" value="1"/>
</dbReference>
<dbReference type="Pfam" id="PF03922">
    <property type="entry name" value="OmpW"/>
    <property type="match status" value="1"/>
</dbReference>
<evidence type="ECO:0000256" key="2">
    <source>
        <dbReference type="SAM" id="SignalP"/>
    </source>
</evidence>
<proteinExistence type="inferred from homology"/>
<protein>
    <submittedName>
        <fullName evidence="3">OmpW family protein</fullName>
    </submittedName>
</protein>
<keyword evidence="4" id="KW-1185">Reference proteome</keyword>
<organism evidence="3 4">
    <name type="scientific">Lichenibacterium ramalinae</name>
    <dbReference type="NCBI Taxonomy" id="2316527"/>
    <lineage>
        <taxon>Bacteria</taxon>
        <taxon>Pseudomonadati</taxon>
        <taxon>Pseudomonadota</taxon>
        <taxon>Alphaproteobacteria</taxon>
        <taxon>Hyphomicrobiales</taxon>
        <taxon>Lichenihabitantaceae</taxon>
        <taxon>Lichenibacterium</taxon>
    </lineage>
</organism>
<dbReference type="InterPro" id="IPR011250">
    <property type="entry name" value="OMP/PagP_B-barrel"/>
</dbReference>
<reference evidence="3 4" key="2">
    <citation type="submission" date="2019-02" db="EMBL/GenBank/DDBJ databases">
        <title>'Lichenibacterium ramalinii' gen. nov. sp. nov., 'Lichenibacterium minor' gen. nov. sp. nov.</title>
        <authorList>
            <person name="Pankratov T."/>
        </authorList>
    </citation>
    <scope>NUCLEOTIDE SEQUENCE [LARGE SCALE GENOMIC DNA]</scope>
    <source>
        <strain evidence="3 4">RmlP001</strain>
    </source>
</reference>
<evidence type="ECO:0000256" key="1">
    <source>
        <dbReference type="ARBA" id="ARBA00009330"/>
    </source>
</evidence>
<reference evidence="3 4" key="1">
    <citation type="submission" date="2018-09" db="EMBL/GenBank/DDBJ databases">
        <authorList>
            <person name="Grouzdev D.S."/>
            <person name="Krutkina M.S."/>
        </authorList>
    </citation>
    <scope>NUCLEOTIDE SEQUENCE [LARGE SCALE GENOMIC DNA]</scope>
    <source>
        <strain evidence="3 4">RmlP001</strain>
    </source>
</reference>
<dbReference type="Proteomes" id="UP000289411">
    <property type="component" value="Unassembled WGS sequence"/>
</dbReference>
<feature type="chain" id="PRO_5020853246" evidence="2">
    <location>
        <begin position="31"/>
        <end position="243"/>
    </location>
</feature>